<comment type="caution">
    <text evidence="1">The sequence shown here is derived from an EMBL/GenBank/DDBJ whole genome shotgun (WGS) entry which is preliminary data.</text>
</comment>
<dbReference type="AlphaFoldDB" id="A0A5Y3X5W4"/>
<name>A0A5Y3X5W4_SALER</name>
<protein>
    <submittedName>
        <fullName evidence="1">Uncharacterized protein</fullName>
    </submittedName>
</protein>
<gene>
    <name evidence="1" type="ORF">DNU24_05310</name>
</gene>
<evidence type="ECO:0000313" key="1">
    <source>
        <dbReference type="EMBL" id="ECJ4505157.1"/>
    </source>
</evidence>
<organism evidence="1">
    <name type="scientific">Salmonella enterica subsp. salamae</name>
    <dbReference type="NCBI Taxonomy" id="59202"/>
    <lineage>
        <taxon>Bacteria</taxon>
        <taxon>Pseudomonadati</taxon>
        <taxon>Pseudomonadota</taxon>
        <taxon>Gammaproteobacteria</taxon>
        <taxon>Enterobacterales</taxon>
        <taxon>Enterobacteriaceae</taxon>
        <taxon>Salmonella</taxon>
    </lineage>
</organism>
<proteinExistence type="predicted"/>
<reference evidence="1" key="1">
    <citation type="submission" date="2018-06" db="EMBL/GenBank/DDBJ databases">
        <authorList>
            <person name="Ashton P.M."/>
            <person name="Dallman T."/>
            <person name="Nair S."/>
            <person name="De Pinna E."/>
            <person name="Peters T."/>
            <person name="Grant K."/>
        </authorList>
    </citation>
    <scope>NUCLEOTIDE SEQUENCE [LARGE SCALE GENOMIC DNA]</scope>
    <source>
        <strain evidence="1">318584</strain>
    </source>
</reference>
<accession>A0A5Y3X5W4</accession>
<sequence length="59" mass="7182">MQTYKKPICNYCNHLISKIFHIQHYSVSTNGKNLQYLEKELFLLRIRRLNLHIHNITNK</sequence>
<dbReference type="Proteomes" id="UP000839747">
    <property type="component" value="Unassembled WGS sequence"/>
</dbReference>
<dbReference type="EMBL" id="AAIYKG010000004">
    <property type="protein sequence ID" value="ECJ4505157.1"/>
    <property type="molecule type" value="Genomic_DNA"/>
</dbReference>